<dbReference type="Proteomes" id="UP001160148">
    <property type="component" value="Unassembled WGS sequence"/>
</dbReference>
<sequence>MFCRLHGVAKTKFDHKKEISKNLYKTVFILQMSETSVWAPKMTNGHHRGRANSAEGAPLQVIRGVYKTTSTMSLPVLAGVPLVDLDLRRIIWIEKVKFVVRRGGMTMAIAEIRKVRYGNNNLNLW</sequence>
<dbReference type="AlphaFoldDB" id="A0AAV0XWQ0"/>
<name>A0AAV0XWQ0_9HEMI</name>
<evidence type="ECO:0000313" key="2">
    <source>
        <dbReference type="Proteomes" id="UP001160148"/>
    </source>
</evidence>
<keyword evidence="2" id="KW-1185">Reference proteome</keyword>
<proteinExistence type="predicted"/>
<dbReference type="EMBL" id="CARXXK010001085">
    <property type="protein sequence ID" value="CAI6372878.1"/>
    <property type="molecule type" value="Genomic_DNA"/>
</dbReference>
<gene>
    <name evidence="1" type="ORF">MEUPH1_LOCUS26694</name>
</gene>
<protein>
    <submittedName>
        <fullName evidence="1">Uncharacterized protein</fullName>
    </submittedName>
</protein>
<organism evidence="1 2">
    <name type="scientific">Macrosiphum euphorbiae</name>
    <name type="common">potato aphid</name>
    <dbReference type="NCBI Taxonomy" id="13131"/>
    <lineage>
        <taxon>Eukaryota</taxon>
        <taxon>Metazoa</taxon>
        <taxon>Ecdysozoa</taxon>
        <taxon>Arthropoda</taxon>
        <taxon>Hexapoda</taxon>
        <taxon>Insecta</taxon>
        <taxon>Pterygota</taxon>
        <taxon>Neoptera</taxon>
        <taxon>Paraneoptera</taxon>
        <taxon>Hemiptera</taxon>
        <taxon>Sternorrhyncha</taxon>
        <taxon>Aphidomorpha</taxon>
        <taxon>Aphidoidea</taxon>
        <taxon>Aphididae</taxon>
        <taxon>Macrosiphini</taxon>
        <taxon>Macrosiphum</taxon>
    </lineage>
</organism>
<accession>A0AAV0XWQ0</accession>
<reference evidence="1 2" key="1">
    <citation type="submission" date="2023-01" db="EMBL/GenBank/DDBJ databases">
        <authorList>
            <person name="Whitehead M."/>
        </authorList>
    </citation>
    <scope>NUCLEOTIDE SEQUENCE [LARGE SCALE GENOMIC DNA]</scope>
</reference>
<comment type="caution">
    <text evidence="1">The sequence shown here is derived from an EMBL/GenBank/DDBJ whole genome shotgun (WGS) entry which is preliminary data.</text>
</comment>
<evidence type="ECO:0000313" key="1">
    <source>
        <dbReference type="EMBL" id="CAI6372878.1"/>
    </source>
</evidence>